<evidence type="ECO:0000259" key="5">
    <source>
        <dbReference type="PROSITE" id="PS50949"/>
    </source>
</evidence>
<dbReference type="InterPro" id="IPR011711">
    <property type="entry name" value="GntR_C"/>
</dbReference>
<organism evidence="6">
    <name type="scientific">uncultured Pyrinomonadaceae bacterium</name>
    <dbReference type="NCBI Taxonomy" id="2283094"/>
    <lineage>
        <taxon>Bacteria</taxon>
        <taxon>Pseudomonadati</taxon>
        <taxon>Acidobacteriota</taxon>
        <taxon>Blastocatellia</taxon>
        <taxon>Blastocatellales</taxon>
        <taxon>Pyrinomonadaceae</taxon>
        <taxon>environmental samples</taxon>
    </lineage>
</organism>
<dbReference type="SUPFAM" id="SSF46785">
    <property type="entry name" value="Winged helix' DNA-binding domain"/>
    <property type="match status" value="1"/>
</dbReference>
<evidence type="ECO:0000256" key="3">
    <source>
        <dbReference type="ARBA" id="ARBA00023163"/>
    </source>
</evidence>
<dbReference type="CDD" id="cd07377">
    <property type="entry name" value="WHTH_GntR"/>
    <property type="match status" value="1"/>
</dbReference>
<dbReference type="PANTHER" id="PTHR43537">
    <property type="entry name" value="TRANSCRIPTIONAL REGULATOR, GNTR FAMILY"/>
    <property type="match status" value="1"/>
</dbReference>
<dbReference type="Pfam" id="PF07729">
    <property type="entry name" value="FCD"/>
    <property type="match status" value="1"/>
</dbReference>
<dbReference type="PRINTS" id="PR00035">
    <property type="entry name" value="HTHGNTR"/>
</dbReference>
<dbReference type="GO" id="GO:0003700">
    <property type="term" value="F:DNA-binding transcription factor activity"/>
    <property type="evidence" value="ECO:0007669"/>
    <property type="project" value="InterPro"/>
</dbReference>
<dbReference type="Pfam" id="PF00392">
    <property type="entry name" value="GntR"/>
    <property type="match status" value="1"/>
</dbReference>
<feature type="compositionally biased region" description="Polar residues" evidence="4">
    <location>
        <begin position="1"/>
        <end position="11"/>
    </location>
</feature>
<sequence>MQNLKSTNVTGSLKRRLETSERRKNESITKNEVSEPTILKTIDSTLPRKTSDEVALKLREMIERGELNAGDRLPPERDLAKQLGVSRPTLRNGLRSLAAVGMLQSRQGAGTFLVESKESPTLDGNALQMMAALHGFTSAEMFETRLSLETCIAGLAAERATSEQIATLAEEIAEMYASLDDPEQFLTHDMRFHQMLAAASGNRILTALMNMVAKILLEARFNTTPSAAELKETAESQRRIYRRIRERQPETAREAMREHLLKAKKAQAEEVADNFAAETGKKISGKGVSKK</sequence>
<feature type="compositionally biased region" description="Basic and acidic residues" evidence="4">
    <location>
        <begin position="15"/>
        <end position="32"/>
    </location>
</feature>
<evidence type="ECO:0000256" key="1">
    <source>
        <dbReference type="ARBA" id="ARBA00023015"/>
    </source>
</evidence>
<dbReference type="Gene3D" id="1.10.10.10">
    <property type="entry name" value="Winged helix-like DNA-binding domain superfamily/Winged helix DNA-binding domain"/>
    <property type="match status" value="1"/>
</dbReference>
<protein>
    <recommendedName>
        <fullName evidence="5">HTH gntR-type domain-containing protein</fullName>
    </recommendedName>
</protein>
<keyword evidence="3" id="KW-0804">Transcription</keyword>
<proteinExistence type="predicted"/>
<dbReference type="PROSITE" id="PS50949">
    <property type="entry name" value="HTH_GNTR"/>
    <property type="match status" value="1"/>
</dbReference>
<dbReference type="GO" id="GO:0003677">
    <property type="term" value="F:DNA binding"/>
    <property type="evidence" value="ECO:0007669"/>
    <property type="project" value="UniProtKB-KW"/>
</dbReference>
<dbReference type="SUPFAM" id="SSF48008">
    <property type="entry name" value="GntR ligand-binding domain-like"/>
    <property type="match status" value="1"/>
</dbReference>
<feature type="domain" description="HTH gntR-type" evidence="5">
    <location>
        <begin position="48"/>
        <end position="116"/>
    </location>
</feature>
<dbReference type="InterPro" id="IPR036388">
    <property type="entry name" value="WH-like_DNA-bd_sf"/>
</dbReference>
<gene>
    <name evidence="6" type="ORF">AVDCRST_MAG74-98</name>
</gene>
<dbReference type="EMBL" id="CADCUR010000010">
    <property type="protein sequence ID" value="CAA9377568.1"/>
    <property type="molecule type" value="Genomic_DNA"/>
</dbReference>
<evidence type="ECO:0000256" key="4">
    <source>
        <dbReference type="SAM" id="MobiDB-lite"/>
    </source>
</evidence>
<dbReference type="AlphaFoldDB" id="A0A6J4N996"/>
<dbReference type="InterPro" id="IPR036390">
    <property type="entry name" value="WH_DNA-bd_sf"/>
</dbReference>
<dbReference type="PANTHER" id="PTHR43537:SF5">
    <property type="entry name" value="UXU OPERON TRANSCRIPTIONAL REGULATOR"/>
    <property type="match status" value="1"/>
</dbReference>
<dbReference type="InterPro" id="IPR008920">
    <property type="entry name" value="TF_FadR/GntR_C"/>
</dbReference>
<dbReference type="InterPro" id="IPR000524">
    <property type="entry name" value="Tscrpt_reg_HTH_GntR"/>
</dbReference>
<accession>A0A6J4N996</accession>
<dbReference type="SMART" id="SM00345">
    <property type="entry name" value="HTH_GNTR"/>
    <property type="match status" value="1"/>
</dbReference>
<name>A0A6J4N996_9BACT</name>
<reference evidence="6" key="1">
    <citation type="submission" date="2020-02" db="EMBL/GenBank/DDBJ databases">
        <authorList>
            <person name="Meier V. D."/>
        </authorList>
    </citation>
    <scope>NUCLEOTIDE SEQUENCE</scope>
    <source>
        <strain evidence="6">AVDCRST_MAG74</strain>
    </source>
</reference>
<keyword evidence="2" id="KW-0238">DNA-binding</keyword>
<evidence type="ECO:0000256" key="2">
    <source>
        <dbReference type="ARBA" id="ARBA00023125"/>
    </source>
</evidence>
<dbReference type="Gene3D" id="1.20.120.530">
    <property type="entry name" value="GntR ligand-binding domain-like"/>
    <property type="match status" value="1"/>
</dbReference>
<feature type="region of interest" description="Disordered" evidence="4">
    <location>
        <begin position="1"/>
        <end position="32"/>
    </location>
</feature>
<keyword evidence="1" id="KW-0805">Transcription regulation</keyword>
<dbReference type="SMART" id="SM00895">
    <property type="entry name" value="FCD"/>
    <property type="match status" value="1"/>
</dbReference>
<evidence type="ECO:0000313" key="6">
    <source>
        <dbReference type="EMBL" id="CAA9377568.1"/>
    </source>
</evidence>